<dbReference type="eggNOG" id="arCOG01206">
    <property type="taxonomic scope" value="Archaea"/>
</dbReference>
<dbReference type="EC" id="2.7.7.108" evidence="9"/>
<dbReference type="HOGENOM" id="CLU_130257_10_0_2"/>
<evidence type="ECO:0000313" key="15">
    <source>
        <dbReference type="Proteomes" id="UP000013307"/>
    </source>
</evidence>
<dbReference type="InterPro" id="IPR002934">
    <property type="entry name" value="Polymerase_NTP_transf_dom"/>
</dbReference>
<dbReference type="GeneID" id="15392916"/>
<gene>
    <name evidence="14" type="ORF">Asulf_01275</name>
</gene>
<keyword evidence="6" id="KW-0547">Nucleotide-binding</keyword>
<dbReference type="InterPro" id="IPR052038">
    <property type="entry name" value="Type-VII_TA_antitoxin"/>
</dbReference>
<evidence type="ECO:0000256" key="10">
    <source>
        <dbReference type="ARBA" id="ARBA00038276"/>
    </source>
</evidence>
<comment type="catalytic activity">
    <reaction evidence="12">
        <text>L-tyrosyl-[protein] + ATP = O-(5'-adenylyl)-L-tyrosyl-[protein] + diphosphate</text>
        <dbReference type="Rhea" id="RHEA:54288"/>
        <dbReference type="Rhea" id="RHEA-COMP:10136"/>
        <dbReference type="Rhea" id="RHEA-COMP:13846"/>
        <dbReference type="ChEBI" id="CHEBI:30616"/>
        <dbReference type="ChEBI" id="CHEBI:33019"/>
        <dbReference type="ChEBI" id="CHEBI:46858"/>
        <dbReference type="ChEBI" id="CHEBI:83624"/>
        <dbReference type="EC" id="2.7.7.108"/>
    </reaction>
</comment>
<dbReference type="InterPro" id="IPR043519">
    <property type="entry name" value="NT_sf"/>
</dbReference>
<keyword evidence="2" id="KW-1277">Toxin-antitoxin system</keyword>
<dbReference type="KEGG" id="ast:Asulf_01275"/>
<dbReference type="PANTHER" id="PTHR33571">
    <property type="entry name" value="SSL8005 PROTEIN"/>
    <property type="match status" value="1"/>
</dbReference>
<evidence type="ECO:0000256" key="4">
    <source>
        <dbReference type="ARBA" id="ARBA00022695"/>
    </source>
</evidence>
<evidence type="ECO:0000256" key="5">
    <source>
        <dbReference type="ARBA" id="ARBA00022723"/>
    </source>
</evidence>
<evidence type="ECO:0000256" key="6">
    <source>
        <dbReference type="ARBA" id="ARBA00022741"/>
    </source>
</evidence>
<dbReference type="RefSeq" id="WP_015590869.1">
    <property type="nucleotide sequence ID" value="NC_021169.1"/>
</dbReference>
<evidence type="ECO:0000256" key="9">
    <source>
        <dbReference type="ARBA" id="ARBA00034531"/>
    </source>
</evidence>
<evidence type="ECO:0000313" key="14">
    <source>
        <dbReference type="EMBL" id="AGK61271.1"/>
    </source>
</evidence>
<evidence type="ECO:0000256" key="7">
    <source>
        <dbReference type="ARBA" id="ARBA00022840"/>
    </source>
</evidence>
<dbReference type="AlphaFoldDB" id="N0BL53"/>
<evidence type="ECO:0000259" key="13">
    <source>
        <dbReference type="Pfam" id="PF01909"/>
    </source>
</evidence>
<dbReference type="EMBL" id="CP005290">
    <property type="protein sequence ID" value="AGK61271.1"/>
    <property type="molecule type" value="Genomic_DNA"/>
</dbReference>
<dbReference type="GO" id="GO:0005524">
    <property type="term" value="F:ATP binding"/>
    <property type="evidence" value="ECO:0007669"/>
    <property type="project" value="UniProtKB-KW"/>
</dbReference>
<comment type="catalytic activity">
    <reaction evidence="11">
        <text>O-(5'-adenylyl)-L-tyrosyl-[protein] + ATP = O-[5'-(adenylyl-(5'-&gt;3')-adenylyl)]-L-tyrosyl-[protein] + diphosphate</text>
        <dbReference type="Rhea" id="RHEA:66528"/>
        <dbReference type="Rhea" id="RHEA-COMP:13846"/>
        <dbReference type="Rhea" id="RHEA-COMP:17046"/>
        <dbReference type="ChEBI" id="CHEBI:30616"/>
        <dbReference type="ChEBI" id="CHEBI:33019"/>
        <dbReference type="ChEBI" id="CHEBI:83624"/>
        <dbReference type="ChEBI" id="CHEBI:167160"/>
    </reaction>
</comment>
<evidence type="ECO:0000256" key="3">
    <source>
        <dbReference type="ARBA" id="ARBA00022679"/>
    </source>
</evidence>
<dbReference type="PANTHER" id="PTHR33571:SF19">
    <property type="entry name" value="PROTEIN ADENYLYLTRANSFERASE MJ0128-RELATED"/>
    <property type="match status" value="1"/>
</dbReference>
<comment type="similarity">
    <text evidence="10">Belongs to the MntA antitoxin family.</text>
</comment>
<evidence type="ECO:0000256" key="1">
    <source>
        <dbReference type="ARBA" id="ARBA00001946"/>
    </source>
</evidence>
<keyword evidence="8" id="KW-0460">Magnesium</keyword>
<accession>N0BL53</accession>
<name>N0BL53_9EURY</name>
<evidence type="ECO:0000256" key="2">
    <source>
        <dbReference type="ARBA" id="ARBA00022649"/>
    </source>
</evidence>
<dbReference type="STRING" id="387631.Asulf_01275"/>
<comment type="cofactor">
    <cofactor evidence="1">
        <name>Mg(2+)</name>
        <dbReference type="ChEBI" id="CHEBI:18420"/>
    </cofactor>
</comment>
<keyword evidence="7" id="KW-0067">ATP-binding</keyword>
<proteinExistence type="inferred from homology"/>
<dbReference type="Gene3D" id="3.30.460.10">
    <property type="entry name" value="Beta Polymerase, domain 2"/>
    <property type="match status" value="1"/>
</dbReference>
<dbReference type="SUPFAM" id="SSF81301">
    <property type="entry name" value="Nucleotidyltransferase"/>
    <property type="match status" value="1"/>
</dbReference>
<dbReference type="GO" id="GO:0046872">
    <property type="term" value="F:metal ion binding"/>
    <property type="evidence" value="ECO:0007669"/>
    <property type="project" value="UniProtKB-KW"/>
</dbReference>
<sequence>MIRDISVDGIKRILKKHEKELKEKFGVKEIGVFGSYVRGEQKKDSDIDILVEFYPQTEMDLIKFVELEEYLSELLGIKVDLVMKSALKPRIGKRILKEVVYI</sequence>
<evidence type="ECO:0000256" key="11">
    <source>
        <dbReference type="ARBA" id="ARBA00047518"/>
    </source>
</evidence>
<keyword evidence="15" id="KW-1185">Reference proteome</keyword>
<keyword evidence="4" id="KW-0548">Nucleotidyltransferase</keyword>
<dbReference type="GO" id="GO:0070733">
    <property type="term" value="F:AMPylase activity"/>
    <property type="evidence" value="ECO:0007669"/>
    <property type="project" value="UniProtKB-EC"/>
</dbReference>
<dbReference type="Pfam" id="PF01909">
    <property type="entry name" value="NTP_transf_2"/>
    <property type="match status" value="1"/>
</dbReference>
<reference evidence="14 15" key="1">
    <citation type="journal article" date="2013" name="Genome Announc.">
        <title>Complete Genome Sequence of the Thermophilic and Facultatively Chemolithoautotrophic Sulfate Reducer Archaeoglobus sulfaticallidus Strain PM70-1T.</title>
        <authorList>
            <person name="Stokke R."/>
            <person name="Hocking W.P."/>
            <person name="Steinsbu B.O."/>
            <person name="Steen I.H."/>
        </authorList>
    </citation>
    <scope>NUCLEOTIDE SEQUENCE [LARGE SCALE GENOMIC DNA]</scope>
    <source>
        <strain evidence="14">PM70-1</strain>
    </source>
</reference>
<organism evidence="14 15">
    <name type="scientific">Archaeoglobus sulfaticallidus PM70-1</name>
    <dbReference type="NCBI Taxonomy" id="387631"/>
    <lineage>
        <taxon>Archaea</taxon>
        <taxon>Methanobacteriati</taxon>
        <taxon>Methanobacteriota</taxon>
        <taxon>Archaeoglobi</taxon>
        <taxon>Archaeoglobales</taxon>
        <taxon>Archaeoglobaceae</taxon>
        <taxon>Archaeoglobus</taxon>
    </lineage>
</organism>
<dbReference type="CDD" id="cd05403">
    <property type="entry name" value="NT_KNTase_like"/>
    <property type="match status" value="1"/>
</dbReference>
<dbReference type="Proteomes" id="UP000013307">
    <property type="component" value="Chromosome"/>
</dbReference>
<protein>
    <recommendedName>
        <fullName evidence="9">protein adenylyltransferase</fullName>
        <ecNumber evidence="9">2.7.7.108</ecNumber>
    </recommendedName>
</protein>
<keyword evidence="3 14" id="KW-0808">Transferase</keyword>
<keyword evidence="5" id="KW-0479">Metal-binding</keyword>
<evidence type="ECO:0000256" key="12">
    <source>
        <dbReference type="ARBA" id="ARBA00048696"/>
    </source>
</evidence>
<evidence type="ECO:0000256" key="8">
    <source>
        <dbReference type="ARBA" id="ARBA00022842"/>
    </source>
</evidence>
<feature type="domain" description="Polymerase nucleotidyl transferase" evidence="13">
    <location>
        <begin position="14"/>
        <end position="101"/>
    </location>
</feature>
<dbReference type="OrthoDB" id="50428at2157"/>